<name>A0AAV4VVT4_CAEEX</name>
<keyword evidence="2" id="KW-1185">Reference proteome</keyword>
<gene>
    <name evidence="1" type="ORF">CEXT_438271</name>
</gene>
<protein>
    <submittedName>
        <fullName evidence="1">Uncharacterized protein</fullName>
    </submittedName>
</protein>
<feature type="non-terminal residue" evidence="1">
    <location>
        <position position="135"/>
    </location>
</feature>
<proteinExistence type="predicted"/>
<dbReference type="Proteomes" id="UP001054945">
    <property type="component" value="Unassembled WGS sequence"/>
</dbReference>
<dbReference type="AlphaFoldDB" id="A0AAV4VVT4"/>
<evidence type="ECO:0000313" key="1">
    <source>
        <dbReference type="EMBL" id="GIY73410.1"/>
    </source>
</evidence>
<organism evidence="1 2">
    <name type="scientific">Caerostris extrusa</name>
    <name type="common">Bark spider</name>
    <name type="synonym">Caerostris bankana</name>
    <dbReference type="NCBI Taxonomy" id="172846"/>
    <lineage>
        <taxon>Eukaryota</taxon>
        <taxon>Metazoa</taxon>
        <taxon>Ecdysozoa</taxon>
        <taxon>Arthropoda</taxon>
        <taxon>Chelicerata</taxon>
        <taxon>Arachnida</taxon>
        <taxon>Araneae</taxon>
        <taxon>Araneomorphae</taxon>
        <taxon>Entelegynae</taxon>
        <taxon>Araneoidea</taxon>
        <taxon>Araneidae</taxon>
        <taxon>Caerostris</taxon>
    </lineage>
</organism>
<comment type="caution">
    <text evidence="1">The sequence shown here is derived from an EMBL/GenBank/DDBJ whole genome shotgun (WGS) entry which is preliminary data.</text>
</comment>
<reference evidence="1 2" key="1">
    <citation type="submission" date="2021-06" db="EMBL/GenBank/DDBJ databases">
        <title>Caerostris extrusa draft genome.</title>
        <authorList>
            <person name="Kono N."/>
            <person name="Arakawa K."/>
        </authorList>
    </citation>
    <scope>NUCLEOTIDE SEQUENCE [LARGE SCALE GENOMIC DNA]</scope>
</reference>
<sequence>MLDARKNGRSSYPFDVSKDPVRCFQTFHKKEEPFFFFYRYSSHVRFLDATSCVSFQKRKKVVQTVFPFLFATQILSVRSEGGQDIAWIPSRDRVATSFVPPPNSDFVMAEHYCQSWVGHRDHKKWRSLCVRTEQN</sequence>
<dbReference type="EMBL" id="BPLR01015079">
    <property type="protein sequence ID" value="GIY73410.1"/>
    <property type="molecule type" value="Genomic_DNA"/>
</dbReference>
<accession>A0AAV4VVT4</accession>
<evidence type="ECO:0000313" key="2">
    <source>
        <dbReference type="Proteomes" id="UP001054945"/>
    </source>
</evidence>